<dbReference type="PROSITE" id="PS00151">
    <property type="entry name" value="ACYLPHOSPHATASE_2"/>
    <property type="match status" value="1"/>
</dbReference>
<dbReference type="EC" id="3.6.1.7" evidence="2"/>
<dbReference type="Gene3D" id="3.30.70.100">
    <property type="match status" value="1"/>
</dbReference>
<evidence type="ECO:0000256" key="3">
    <source>
        <dbReference type="ARBA" id="ARBA00022801"/>
    </source>
</evidence>
<name>X0SUH2_9ZZZZ</name>
<comment type="caution">
    <text evidence="6">The sequence shown here is derived from an EMBL/GenBank/DDBJ whole genome shotgun (WGS) entry which is preliminary data.</text>
</comment>
<dbReference type="PRINTS" id="PR00112">
    <property type="entry name" value="ACYLPHPHTASE"/>
</dbReference>
<feature type="non-terminal residue" evidence="6">
    <location>
        <position position="76"/>
    </location>
</feature>
<dbReference type="GO" id="GO:0003998">
    <property type="term" value="F:acylphosphatase activity"/>
    <property type="evidence" value="ECO:0007669"/>
    <property type="project" value="UniProtKB-EC"/>
</dbReference>
<feature type="domain" description="Acylphosphatase-like" evidence="5">
    <location>
        <begin position="7"/>
        <end position="76"/>
    </location>
</feature>
<evidence type="ECO:0000313" key="6">
    <source>
        <dbReference type="EMBL" id="GAF84624.1"/>
    </source>
</evidence>
<dbReference type="InterPro" id="IPR020456">
    <property type="entry name" value="Acylphosphatase"/>
</dbReference>
<dbReference type="PROSITE" id="PS51160">
    <property type="entry name" value="ACYLPHOSPHATASE_3"/>
    <property type="match status" value="1"/>
</dbReference>
<dbReference type="InterPro" id="IPR017968">
    <property type="entry name" value="Acylphosphatase_CS"/>
</dbReference>
<reference evidence="6" key="1">
    <citation type="journal article" date="2014" name="Front. Microbiol.">
        <title>High frequency of phylogenetically diverse reductive dehalogenase-homologous genes in deep subseafloor sedimentary metagenomes.</title>
        <authorList>
            <person name="Kawai M."/>
            <person name="Futagami T."/>
            <person name="Toyoda A."/>
            <person name="Takaki Y."/>
            <person name="Nishi S."/>
            <person name="Hori S."/>
            <person name="Arai W."/>
            <person name="Tsubouchi T."/>
            <person name="Morono Y."/>
            <person name="Uchiyama I."/>
            <person name="Ito T."/>
            <person name="Fujiyama A."/>
            <person name="Inagaki F."/>
            <person name="Takami H."/>
        </authorList>
    </citation>
    <scope>NUCLEOTIDE SEQUENCE</scope>
    <source>
        <strain evidence="6">Expedition CK06-06</strain>
    </source>
</reference>
<evidence type="ECO:0000256" key="1">
    <source>
        <dbReference type="ARBA" id="ARBA00005614"/>
    </source>
</evidence>
<dbReference type="PANTHER" id="PTHR10029:SF3">
    <property type="entry name" value="ACYLPHOSPHATASE-RELATED"/>
    <property type="match status" value="1"/>
</dbReference>
<dbReference type="PANTHER" id="PTHR10029">
    <property type="entry name" value="ACYLPHOSPHATASE"/>
    <property type="match status" value="1"/>
</dbReference>
<dbReference type="InterPro" id="IPR001792">
    <property type="entry name" value="Acylphosphatase-like_dom"/>
</dbReference>
<organism evidence="6">
    <name type="scientific">marine sediment metagenome</name>
    <dbReference type="NCBI Taxonomy" id="412755"/>
    <lineage>
        <taxon>unclassified sequences</taxon>
        <taxon>metagenomes</taxon>
        <taxon>ecological metagenomes</taxon>
    </lineage>
</organism>
<proteinExistence type="inferred from homology"/>
<dbReference type="SUPFAM" id="SSF54975">
    <property type="entry name" value="Acylphosphatase/BLUF domain-like"/>
    <property type="match status" value="1"/>
</dbReference>
<dbReference type="Pfam" id="PF00708">
    <property type="entry name" value="Acylphosphatase"/>
    <property type="match status" value="1"/>
</dbReference>
<keyword evidence="3" id="KW-0378">Hydrolase</keyword>
<dbReference type="EMBL" id="BARS01006238">
    <property type="protein sequence ID" value="GAF84624.1"/>
    <property type="molecule type" value="Genomic_DNA"/>
</dbReference>
<comment type="catalytic activity">
    <reaction evidence="4">
        <text>an acyl phosphate + H2O = a carboxylate + phosphate + H(+)</text>
        <dbReference type="Rhea" id="RHEA:14965"/>
        <dbReference type="ChEBI" id="CHEBI:15377"/>
        <dbReference type="ChEBI" id="CHEBI:15378"/>
        <dbReference type="ChEBI" id="CHEBI:29067"/>
        <dbReference type="ChEBI" id="CHEBI:43474"/>
        <dbReference type="ChEBI" id="CHEBI:59918"/>
        <dbReference type="EC" id="3.6.1.7"/>
    </reaction>
</comment>
<comment type="similarity">
    <text evidence="1">Belongs to the acylphosphatase family.</text>
</comment>
<evidence type="ECO:0000256" key="4">
    <source>
        <dbReference type="ARBA" id="ARBA00047645"/>
    </source>
</evidence>
<dbReference type="PROSITE" id="PS00150">
    <property type="entry name" value="ACYLPHOSPHATASE_1"/>
    <property type="match status" value="1"/>
</dbReference>
<dbReference type="AlphaFoldDB" id="X0SUH2"/>
<accession>X0SUH2</accession>
<dbReference type="InterPro" id="IPR036046">
    <property type="entry name" value="Acylphosphatase-like_dom_sf"/>
</dbReference>
<gene>
    <name evidence="6" type="ORF">S01H1_12187</name>
</gene>
<protein>
    <recommendedName>
        <fullName evidence="2">acylphosphatase</fullName>
        <ecNumber evidence="2">3.6.1.7</ecNumber>
    </recommendedName>
</protein>
<sequence length="76" mass="8441">MNEAIKRLTAIVIGRVQGVSFRYYTRREAKTLGLGGWVANQRDGTVIVVAEGPEQQLTRLINFLRRGSPAAQVENV</sequence>
<evidence type="ECO:0000259" key="5">
    <source>
        <dbReference type="PROSITE" id="PS51160"/>
    </source>
</evidence>
<evidence type="ECO:0000256" key="2">
    <source>
        <dbReference type="ARBA" id="ARBA00012150"/>
    </source>
</evidence>